<feature type="region of interest" description="Disordered" evidence="2">
    <location>
        <begin position="1"/>
        <end position="30"/>
    </location>
</feature>
<dbReference type="Proteomes" id="UP000001930">
    <property type="component" value="Chromosome II"/>
</dbReference>
<dbReference type="InterPro" id="IPR021868">
    <property type="entry name" value="Alpha_2_Macroglob_MG3"/>
</dbReference>
<evidence type="ECO:0000259" key="3">
    <source>
        <dbReference type="SMART" id="SM01359"/>
    </source>
</evidence>
<evidence type="ECO:0000256" key="2">
    <source>
        <dbReference type="SAM" id="MobiDB-lite"/>
    </source>
</evidence>
<gene>
    <name evidence="5" type="ordered locus">BTH_II1583</name>
</gene>
<dbReference type="PANTHER" id="PTHR40094">
    <property type="entry name" value="ALPHA-2-MACROGLOBULIN HOMOLOG"/>
    <property type="match status" value="1"/>
</dbReference>
<feature type="region of interest" description="Disordered" evidence="2">
    <location>
        <begin position="1846"/>
        <end position="1873"/>
    </location>
</feature>
<name>Q2T4X1_BURTA</name>
<dbReference type="EMBL" id="CP000085">
    <property type="protein sequence ID" value="ABC34951.1"/>
    <property type="molecule type" value="Genomic_DNA"/>
</dbReference>
<dbReference type="InterPro" id="IPR001599">
    <property type="entry name" value="Macroglobln_a2"/>
</dbReference>
<reference evidence="5 6" key="1">
    <citation type="journal article" date="2005" name="BMC Genomics">
        <title>Bacterial genome adaptation to niches: divergence of the potential virulence genes in three Burkholderia species of different survival strategies.</title>
        <authorList>
            <person name="Kim H.S."/>
            <person name="Schell M.A."/>
            <person name="Yu Y."/>
            <person name="Ulrich R.L."/>
            <person name="Sarria S.H."/>
            <person name="Nierman W.C."/>
            <person name="DeShazer D."/>
        </authorList>
    </citation>
    <scope>NUCLEOTIDE SEQUENCE [LARGE SCALE GENOMIC DNA]</scope>
    <source>
        <strain evidence="6">ATCC 700388 / DSM 13276 / CCUG 48851 / CIP 106301 / E264</strain>
    </source>
</reference>
<dbReference type="Pfam" id="PF17973">
    <property type="entry name" value="bMG10"/>
    <property type="match status" value="1"/>
</dbReference>
<dbReference type="Pfam" id="PF11974">
    <property type="entry name" value="bMG3"/>
    <property type="match status" value="1"/>
</dbReference>
<dbReference type="SMART" id="SM01360">
    <property type="entry name" value="A2M"/>
    <property type="match status" value="1"/>
</dbReference>
<dbReference type="InterPro" id="IPR041246">
    <property type="entry name" value="Bact_MG10"/>
</dbReference>
<dbReference type="KEGG" id="bte:BTH_II1583"/>
<evidence type="ECO:0000259" key="4">
    <source>
        <dbReference type="SMART" id="SM01360"/>
    </source>
</evidence>
<comment type="similarity">
    <text evidence="1">Belongs to the protease inhibitor I39 (alpha-2-macroglobulin) family. Bacterial alpha-2-macroglobulin subfamily.</text>
</comment>
<feature type="compositionally biased region" description="Acidic residues" evidence="2">
    <location>
        <begin position="861"/>
        <end position="872"/>
    </location>
</feature>
<organism evidence="5 6">
    <name type="scientific">Burkholderia thailandensis (strain ATCC 700388 / DSM 13276 / CCUG 48851 / CIP 106301 / E264)</name>
    <dbReference type="NCBI Taxonomy" id="271848"/>
    <lineage>
        <taxon>Bacteria</taxon>
        <taxon>Pseudomonadati</taxon>
        <taxon>Pseudomonadota</taxon>
        <taxon>Betaproteobacteria</taxon>
        <taxon>Burkholderiales</taxon>
        <taxon>Burkholderiaceae</taxon>
        <taxon>Burkholderia</taxon>
        <taxon>pseudomallei group</taxon>
    </lineage>
</organism>
<dbReference type="PANTHER" id="PTHR40094:SF1">
    <property type="entry name" value="UBIQUITIN DOMAIN-CONTAINING PROTEIN"/>
    <property type="match status" value="1"/>
</dbReference>
<dbReference type="SMART" id="SM01359">
    <property type="entry name" value="A2M_N_2"/>
    <property type="match status" value="1"/>
</dbReference>
<dbReference type="Pfam" id="PF00207">
    <property type="entry name" value="A2M"/>
    <property type="match status" value="1"/>
</dbReference>
<dbReference type="InterPro" id="IPR002890">
    <property type="entry name" value="MG2"/>
</dbReference>
<dbReference type="Gene3D" id="2.60.40.3710">
    <property type="match status" value="1"/>
</dbReference>
<proteinExistence type="inferred from homology"/>
<feature type="compositionally biased region" description="Basic and acidic residues" evidence="2">
    <location>
        <begin position="13"/>
        <end position="22"/>
    </location>
</feature>
<evidence type="ECO:0000256" key="1">
    <source>
        <dbReference type="ARBA" id="ARBA00010556"/>
    </source>
</evidence>
<dbReference type="Pfam" id="PF07703">
    <property type="entry name" value="A2M_BRD"/>
    <property type="match status" value="1"/>
</dbReference>
<feature type="domain" description="Alpha-2-macroglobulin" evidence="4">
    <location>
        <begin position="1318"/>
        <end position="1408"/>
    </location>
</feature>
<keyword evidence="6" id="KW-1185">Reference proteome</keyword>
<sequence length="2064" mass="220549">MQSNRKLPSEGNRAMKHDDKRNTSNKPNPSLLRLLSRAGAVAALGAAAALSPPADAARTTSVSPQGTVTEVRQTVVKFDEAMVAFGSASAPDPARVACADPAAARGHGRWLNDKTWAYDFENDLPPGVRCTVALNDTLRSVAGNAVTGPRRFAFQTGGPFPVSVRPGAREIEERQVFVVKLNGPADERSALANIWCEAAGIGNRIPVAAADAPTRTALLDHFHWKKDAARVLTLACAQALPASAKMQLVYGRGVASPSGIANDTERRYDFTVRAPFAASFSCERENAKAPCTPLRPLTLSFNAPLARKDAEKIRLRGPDGALEPFFKPDDRSEEVTRIQFAAPLPAQAALTIELPPALRDVTGRTLSNADLFPLATRTAPMPPLAKFSSGTFGIVERFAEPDSPALVPVTLRNVEADLHIAGLNAGGAQFSNLKVENDNEIRRWMRLIERFDGRAMTVESIDKLRPGLLARGQHPVYVPLAAGERAPKPQHRQIDIRSLSLLAGEPGVQTLALPKADPKALRPFEVVGVPIDKPGFHVLELASPALGRSLLAKPAKMYVRTAVLVTNLGVHLKQGRENSVVWVTTLDTGKPVPNARVRVSDCNGDEIAAGRTNAQGLLTIDAPFEPKRECDYSKGDGDYFVSARVDDPKTGPDMAFVRSSWNRGIESWRFDVPTDMSGTPTVRAHTVFDRTLVRAGETVSMKHFVREETLRGLAFPPHYPSRVTIRHLGSGQTYRVPLSWAADHTADTRFALPAAAKLGEYGVELEDGPEDAPSASYYGGSFRVEAFRLPVFKGSIGVRDAKTSPLVGAKDAPLAAQIDYVSGGGASNLPVQVSALVKGAEPPFAGRYPDFGFAPYRPETDDATADDDDAQDGENASRGNDPDATKLVADKIALTLDRTGSGALTLKGLPAVDAPKRVALEATFADPNGEVQTIRGDAMLWPAAVVAGIKAGRWVSVGQRVPVQALVVDLQGKPRASAAVEIRGVARVTTSSRKRMVGGFYAYDNRGDTRELGVLCSGKTDAQGRLSCDATLAQAGNVQLIAVAKDGDGRASNASTSVWVTREDELWFGGENTDRIDVIPEKTAYEPGETARFQVRMPFRYASALVAVERGGVMETHVVELNGRNPTVELKVRDTWGPNVYVSVLALRGRLREVPWYSFFTWGWKAPLEWARAFWREGRRYEAPTALVDLSKPAFRYGLGEIKVGTGAHRLGVAVTTDAARYPVRGTAHVRVKVTLPDGRPAPAGTQIALAAVDEALLELMPNRSWDLLDAMLQRRAYGVETATAQMEIVGRRHFGRKAVPAGGGGGTAPTRELFDTLLLWNPRVALDANGGASVDVPLNDALTRFRIVAIAATGADRFGTGSATIRSTQDLQLISGLPPLLREGDAFRAQVTVRNTTERKMDVVVTPRVPGVDVAPQQVSLAPDSAREIAWTVTVPEASMGGGAAAGALNWRIEAAEQGGKRAADALAVAQKVVPALPVTVQQATLAQVDGTLTVPVAPPAGATLDAHGAPRGGVAVSLQSQLADGLPGVRRWFERYPYRCLEQQASRAIGLRDPAQWQALAARMPVYLDRDGLASYFPPSSDDAHGGNPSLSAYLLVLADEASRADARFALPEDVRTQLESGLARFVEGRIERDTWAPRQDRDLRKLAAIEALSRYGAAQGRMLGSIEIAPNQWPTSAVLDYHAILTRVQDIAQRDEKRAQAEQILRARLTYQGTQLVFSSARDDDLWWLMTSNETNAARLALEFAGDAGWKDEMPRVAAGLLALQRNGAWRTTTANALGLLAVERFSRAYERAPVAGATKIALGGEALSIAWTQPAGTTGTMSTTGTAGAAGTAGASAAATAKPAGAKSSAPSPSSGTPSPSAATRAAAAHGVTLPWPRGARAPGTLSIVHEGSGRPWATIESLAAVPLRAPFAAGYRISKTVTPVSPAVSGALTRGDVLRVRLDIDAHSDMTWVVVNDPIPAGATILGSGLGRDSEAATQGEKSPDGAWPAFVERDFDGYRAYYDYLPKGKLTVEYTVRVNSVGTFGLPPTRVEALYAPSVYGLWPNPPMTVRPAVAGKP</sequence>
<dbReference type="HOGENOM" id="CLU_233129_0_0_4"/>
<feature type="domain" description="Alpha-2-macroglobulin bait region" evidence="3">
    <location>
        <begin position="1076"/>
        <end position="1260"/>
    </location>
</feature>
<evidence type="ECO:0000313" key="6">
    <source>
        <dbReference type="Proteomes" id="UP000001930"/>
    </source>
</evidence>
<feature type="region of interest" description="Disordered" evidence="2">
    <location>
        <begin position="849"/>
        <end position="884"/>
    </location>
</feature>
<accession>Q2T4X1</accession>
<dbReference type="InterPro" id="IPR011625">
    <property type="entry name" value="A2M_N_BRD"/>
</dbReference>
<protein>
    <submittedName>
        <fullName evidence="5">Alpha-2-macroglobulin family N-terminal region family</fullName>
    </submittedName>
</protein>
<dbReference type="Pfam" id="PF01835">
    <property type="entry name" value="MG2"/>
    <property type="match status" value="1"/>
</dbReference>
<dbReference type="GO" id="GO:0004866">
    <property type="term" value="F:endopeptidase inhibitor activity"/>
    <property type="evidence" value="ECO:0007669"/>
    <property type="project" value="InterPro"/>
</dbReference>
<dbReference type="InterPro" id="IPR051802">
    <property type="entry name" value="YfhM-like"/>
</dbReference>
<evidence type="ECO:0000313" key="5">
    <source>
        <dbReference type="EMBL" id="ABC34951.1"/>
    </source>
</evidence>